<feature type="transmembrane region" description="Helical" evidence="2">
    <location>
        <begin position="156"/>
        <end position="176"/>
    </location>
</feature>
<reference evidence="3 4" key="1">
    <citation type="submission" date="2018-06" db="EMBL/GenBank/DDBJ databases">
        <title>Draft genome sequence of Modestobacter versicolor CP153-2.</title>
        <authorList>
            <person name="Gundlapally S.R."/>
        </authorList>
    </citation>
    <scope>NUCLEOTIDE SEQUENCE [LARGE SCALE GENOMIC DNA]</scope>
    <source>
        <strain evidence="3 4">CP153-2</strain>
    </source>
</reference>
<feature type="compositionally biased region" description="Low complexity" evidence="1">
    <location>
        <begin position="53"/>
        <end position="63"/>
    </location>
</feature>
<comment type="caution">
    <text evidence="3">The sequence shown here is derived from an EMBL/GenBank/DDBJ whole genome shotgun (WGS) entry which is preliminary data.</text>
</comment>
<evidence type="ECO:0000256" key="2">
    <source>
        <dbReference type="SAM" id="Phobius"/>
    </source>
</evidence>
<gene>
    <name evidence="3" type="ORF">DMO24_17045</name>
</gene>
<dbReference type="EMBL" id="QKNV01000219">
    <property type="protein sequence ID" value="PZA20133.1"/>
    <property type="molecule type" value="Genomic_DNA"/>
</dbReference>
<keyword evidence="2" id="KW-0812">Transmembrane</keyword>
<keyword evidence="2" id="KW-1133">Transmembrane helix</keyword>
<evidence type="ECO:0000313" key="3">
    <source>
        <dbReference type="EMBL" id="PZA20133.1"/>
    </source>
</evidence>
<feature type="transmembrane region" description="Helical" evidence="2">
    <location>
        <begin position="188"/>
        <end position="209"/>
    </location>
</feature>
<accession>A0A323V7M2</accession>
<dbReference type="AlphaFoldDB" id="A0A323V7M2"/>
<dbReference type="RefSeq" id="WP_110553374.1">
    <property type="nucleotide sequence ID" value="NZ_QKNV01000219.1"/>
</dbReference>
<name>A0A323V7M2_9ACTN</name>
<feature type="compositionally biased region" description="Polar residues" evidence="1">
    <location>
        <begin position="22"/>
        <end position="33"/>
    </location>
</feature>
<evidence type="ECO:0000313" key="4">
    <source>
        <dbReference type="Proteomes" id="UP000247602"/>
    </source>
</evidence>
<proteinExistence type="predicted"/>
<organism evidence="3 4">
    <name type="scientific">Modestobacter versicolor</name>
    <dbReference type="NCBI Taxonomy" id="429133"/>
    <lineage>
        <taxon>Bacteria</taxon>
        <taxon>Bacillati</taxon>
        <taxon>Actinomycetota</taxon>
        <taxon>Actinomycetes</taxon>
        <taxon>Geodermatophilales</taxon>
        <taxon>Geodermatophilaceae</taxon>
        <taxon>Modestobacter</taxon>
    </lineage>
</organism>
<feature type="compositionally biased region" description="Pro residues" evidence="1">
    <location>
        <begin position="1"/>
        <end position="12"/>
    </location>
</feature>
<sequence length="268" mass="26954">MSSPHPPIPEPQPHTDGDDPRTQSILLPPSQRQETLDPSPAEVPAGEPPTQPAPGWTPAAAPGQPLPGQPGPGAGQHEQPTAHQPGYYDPASSTQVTGPVDFVPGFTPEAAHGSSAASPPPSPGPSTSVGMPATPPPGQRRSPLAALQGAGRHGSALLPLGLGVLALVLLQVGLALDFGNQSLWEVVPTWSAFATLGALLVLVPAVAALTGRLPARTAWRAGAVGLAALAAAWVLVALPLASSDRGFWLTAAVAAAGAALWLAPGRDE</sequence>
<feature type="region of interest" description="Disordered" evidence="1">
    <location>
        <begin position="1"/>
        <end position="148"/>
    </location>
</feature>
<keyword evidence="4" id="KW-1185">Reference proteome</keyword>
<evidence type="ECO:0000256" key="1">
    <source>
        <dbReference type="SAM" id="MobiDB-lite"/>
    </source>
</evidence>
<feature type="transmembrane region" description="Helical" evidence="2">
    <location>
        <begin position="246"/>
        <end position="263"/>
    </location>
</feature>
<feature type="transmembrane region" description="Helical" evidence="2">
    <location>
        <begin position="221"/>
        <end position="240"/>
    </location>
</feature>
<dbReference type="Proteomes" id="UP000247602">
    <property type="component" value="Unassembled WGS sequence"/>
</dbReference>
<keyword evidence="2" id="KW-0472">Membrane</keyword>
<protein>
    <submittedName>
        <fullName evidence="3">Uncharacterized protein</fullName>
    </submittedName>
</protein>